<dbReference type="RefSeq" id="WP_191734398.1">
    <property type="nucleotide sequence ID" value="NZ_JACSPR010000011.1"/>
</dbReference>
<dbReference type="InterPro" id="IPR038555">
    <property type="entry name" value="Zincin_1_sf"/>
</dbReference>
<keyword evidence="2" id="KW-1185">Reference proteome</keyword>
<dbReference type="SUPFAM" id="SSF55486">
    <property type="entry name" value="Metalloproteases ('zincins'), catalytic domain"/>
    <property type="match status" value="1"/>
</dbReference>
<reference evidence="1 2" key="1">
    <citation type="submission" date="2020-08" db="EMBL/GenBank/DDBJ databases">
        <title>A Genomic Blueprint of the Chicken Gut Microbiome.</title>
        <authorList>
            <person name="Gilroy R."/>
            <person name="Ravi A."/>
            <person name="Getino M."/>
            <person name="Pursley I."/>
            <person name="Horton D.L."/>
            <person name="Alikhan N.-F."/>
            <person name="Baker D."/>
            <person name="Gharbi K."/>
            <person name="Hall N."/>
            <person name="Watson M."/>
            <person name="Adriaenssens E.M."/>
            <person name="Foster-Nyarko E."/>
            <person name="Jarju S."/>
            <person name="Secka A."/>
            <person name="Antonio M."/>
            <person name="Oren A."/>
            <person name="Chaudhuri R."/>
            <person name="La Ragione R.M."/>
            <person name="Hildebrand F."/>
            <person name="Pallen M.J."/>
        </authorList>
    </citation>
    <scope>NUCLEOTIDE SEQUENCE [LARGE SCALE GENOMIC DNA]</scope>
    <source>
        <strain evidence="1 2">Sa1YVA5</strain>
    </source>
</reference>
<dbReference type="Pfam" id="PF06262">
    <property type="entry name" value="Zincin_1"/>
    <property type="match status" value="1"/>
</dbReference>
<gene>
    <name evidence="1" type="ORF">H9627_12670</name>
</gene>
<evidence type="ECO:0000313" key="1">
    <source>
        <dbReference type="EMBL" id="MBD8031160.1"/>
    </source>
</evidence>
<dbReference type="Gene3D" id="3.30.2010.20">
    <property type="match status" value="1"/>
</dbReference>
<dbReference type="InterPro" id="IPR010428">
    <property type="entry name" value="Zincin_1"/>
</dbReference>
<evidence type="ECO:0000313" key="2">
    <source>
        <dbReference type="Proteomes" id="UP000650224"/>
    </source>
</evidence>
<accession>A0A8I0LHJ5</accession>
<sequence length="114" mass="13044">MYEVSDARFEEMVDDAFDQVPQKFLDNMRNVVVLIDDYNPDSRHILGLYTGTALPNRVFGHGGLPDSITIYKSALQDHCHSEEQLAEQVRVTVLHEVGHYFGLDEHDLHRLGYA</sequence>
<organism evidence="1 2">
    <name type="scientific">Corynebacterium gallinarum</name>
    <dbReference type="NCBI Taxonomy" id="2762214"/>
    <lineage>
        <taxon>Bacteria</taxon>
        <taxon>Bacillati</taxon>
        <taxon>Actinomycetota</taxon>
        <taxon>Actinomycetes</taxon>
        <taxon>Mycobacteriales</taxon>
        <taxon>Corynebacteriaceae</taxon>
        <taxon>Corynebacterium</taxon>
    </lineage>
</organism>
<name>A0A8I0LHJ5_9CORY</name>
<dbReference type="Proteomes" id="UP000650224">
    <property type="component" value="Unassembled WGS sequence"/>
</dbReference>
<protein>
    <submittedName>
        <fullName evidence="1">Metallopeptidase family protein</fullName>
    </submittedName>
</protein>
<dbReference type="AlphaFoldDB" id="A0A8I0LHJ5"/>
<dbReference type="EMBL" id="JACSPR010000011">
    <property type="protein sequence ID" value="MBD8031160.1"/>
    <property type="molecule type" value="Genomic_DNA"/>
</dbReference>
<comment type="caution">
    <text evidence="1">The sequence shown here is derived from an EMBL/GenBank/DDBJ whole genome shotgun (WGS) entry which is preliminary data.</text>
</comment>
<proteinExistence type="predicted"/>
<dbReference type="CDD" id="cd12952">
    <property type="entry name" value="MMP_ACEL2062"/>
    <property type="match status" value="1"/>
</dbReference>